<keyword evidence="7" id="KW-1185">Reference proteome</keyword>
<evidence type="ECO:0000259" key="5">
    <source>
        <dbReference type="Pfam" id="PF00884"/>
    </source>
</evidence>
<dbReference type="OrthoDB" id="103349at2759"/>
<dbReference type="InterPro" id="IPR000917">
    <property type="entry name" value="Sulfatase_N"/>
</dbReference>
<reference evidence="6" key="1">
    <citation type="submission" date="2021-11" db="EMBL/GenBank/DDBJ databases">
        <authorList>
            <consortium name="Genoscope - CEA"/>
            <person name="William W."/>
        </authorList>
    </citation>
    <scope>NUCLEOTIDE SEQUENCE</scope>
</reference>
<dbReference type="InterPro" id="IPR017850">
    <property type="entry name" value="Alkaline_phosphatase_core_sf"/>
</dbReference>
<proteinExistence type="inferred from homology"/>
<organism evidence="6 7">
    <name type="scientific">Pelagomonas calceolata</name>
    <dbReference type="NCBI Taxonomy" id="35677"/>
    <lineage>
        <taxon>Eukaryota</taxon>
        <taxon>Sar</taxon>
        <taxon>Stramenopiles</taxon>
        <taxon>Ochrophyta</taxon>
        <taxon>Pelagophyceae</taxon>
        <taxon>Pelagomonadales</taxon>
        <taxon>Pelagomonadaceae</taxon>
        <taxon>Pelagomonas</taxon>
    </lineage>
</organism>
<dbReference type="EMBL" id="CAKKNE010000003">
    <property type="protein sequence ID" value="CAH0370766.1"/>
    <property type="molecule type" value="Genomic_DNA"/>
</dbReference>
<evidence type="ECO:0000256" key="2">
    <source>
        <dbReference type="ARBA" id="ARBA00022729"/>
    </source>
</evidence>
<dbReference type="Proteomes" id="UP000789595">
    <property type="component" value="Unassembled WGS sequence"/>
</dbReference>
<evidence type="ECO:0000256" key="4">
    <source>
        <dbReference type="ARBA" id="ARBA00023180"/>
    </source>
</evidence>
<dbReference type="InterPro" id="IPR024607">
    <property type="entry name" value="Sulfatase_CS"/>
</dbReference>
<gene>
    <name evidence="6" type="ORF">PECAL_3P06710</name>
</gene>
<comment type="caution">
    <text evidence="6">The sequence shown here is derived from an EMBL/GenBank/DDBJ whole genome shotgun (WGS) entry which is preliminary data.</text>
</comment>
<dbReference type="Pfam" id="PF00884">
    <property type="entry name" value="Sulfatase"/>
    <property type="match status" value="1"/>
</dbReference>
<evidence type="ECO:0000313" key="7">
    <source>
        <dbReference type="Proteomes" id="UP000789595"/>
    </source>
</evidence>
<evidence type="ECO:0000256" key="1">
    <source>
        <dbReference type="ARBA" id="ARBA00008779"/>
    </source>
</evidence>
<sequence length="573" mass="63887">MLPRAALLLCTTHASSWFTTKKQQPKQRTKPNILVLLADDHSAEALGYRGKARLSPLIKQLNVTPHLDRLSKEGITTDNAYTINALCTPSRASLLTGFYPNKHGATHLKPVSKGNASGVHDYIETYPEVLQRHGYATALYGKYHLMSRPRGFDTYEVLLHQGSYEDPLLLNHTLSAKRWKARMKLWTRKRSDNGGARAAGHTSDVISAKAAEAVASLAKPWLIEAHFKEPHEPFHYPPRYEALTGAPVFDASRGVWTLRGFDVAEPPTLMQRPTRCRGIDVFANRSLANATRRRTYAQLVADYLRTLKALDDGVGRVLRRVDDEKTLVLYTSDHGYFLGEHGCYDKRLMLDEAIRVPWIIRYPAVLKPRHTNFLARSVDVAPTLLDFAGLLGKRSLDGVSLRAALADKKATTGTTLYYRYYDEAMKARATPPAPPSHVGIRTTRWKLILFDGLRCSPGFRRSGAAAQIFALYDLERDPREATDVYASTSTKVVSKLKRELRAAMALYGGESHVKAGAHLPPDCLTLDFGTPDFVDCLRTTPCETPVMIAADSAKARRERIAAARQKSLARVKN</sequence>
<dbReference type="PANTHER" id="PTHR43108">
    <property type="entry name" value="N-ACETYLGLUCOSAMINE-6-SULFATASE FAMILY MEMBER"/>
    <property type="match status" value="1"/>
</dbReference>
<keyword evidence="2" id="KW-0732">Signal</keyword>
<dbReference type="PANTHER" id="PTHR43108:SF6">
    <property type="entry name" value="N-SULPHOGLUCOSAMINE SULPHOHYDROLASE"/>
    <property type="match status" value="1"/>
</dbReference>
<dbReference type="PROSITE" id="PS00523">
    <property type="entry name" value="SULFATASE_1"/>
    <property type="match status" value="1"/>
</dbReference>
<accession>A0A8J2X1S5</accession>
<protein>
    <recommendedName>
        <fullName evidence="5">Sulfatase N-terminal domain-containing protein</fullName>
    </recommendedName>
</protein>
<dbReference type="Gene3D" id="3.40.720.10">
    <property type="entry name" value="Alkaline Phosphatase, subunit A"/>
    <property type="match status" value="1"/>
</dbReference>
<dbReference type="AlphaFoldDB" id="A0A8J2X1S5"/>
<keyword evidence="3" id="KW-0378">Hydrolase</keyword>
<feature type="non-terminal residue" evidence="6">
    <location>
        <position position="573"/>
    </location>
</feature>
<dbReference type="SUPFAM" id="SSF53649">
    <property type="entry name" value="Alkaline phosphatase-like"/>
    <property type="match status" value="1"/>
</dbReference>
<keyword evidence="4" id="KW-0325">Glycoprotein</keyword>
<feature type="domain" description="Sulfatase N-terminal" evidence="5">
    <location>
        <begin position="31"/>
        <end position="389"/>
    </location>
</feature>
<evidence type="ECO:0000313" key="6">
    <source>
        <dbReference type="EMBL" id="CAH0370766.1"/>
    </source>
</evidence>
<comment type="similarity">
    <text evidence="1">Belongs to the sulfatase family.</text>
</comment>
<dbReference type="GO" id="GO:0016787">
    <property type="term" value="F:hydrolase activity"/>
    <property type="evidence" value="ECO:0007669"/>
    <property type="project" value="UniProtKB-KW"/>
</dbReference>
<name>A0A8J2X1S5_9STRA</name>
<evidence type="ECO:0000256" key="3">
    <source>
        <dbReference type="ARBA" id="ARBA00022801"/>
    </source>
</evidence>